<dbReference type="GO" id="GO:0003755">
    <property type="term" value="F:peptidyl-prolyl cis-trans isomerase activity"/>
    <property type="evidence" value="ECO:0007669"/>
    <property type="project" value="UniProtKB-KW"/>
</dbReference>
<organism evidence="7">
    <name type="scientific">Amorphochlora amoebiformis</name>
    <dbReference type="NCBI Taxonomy" id="1561963"/>
    <lineage>
        <taxon>Eukaryota</taxon>
        <taxon>Sar</taxon>
        <taxon>Rhizaria</taxon>
        <taxon>Cercozoa</taxon>
        <taxon>Chlorarachniophyceae</taxon>
        <taxon>Amorphochlora</taxon>
    </lineage>
</organism>
<dbReference type="GO" id="GO:0005737">
    <property type="term" value="C:cytoplasm"/>
    <property type="evidence" value="ECO:0007669"/>
    <property type="project" value="TreeGrafter"/>
</dbReference>
<dbReference type="FunFam" id="3.10.50.40:FF:000025">
    <property type="entry name" value="Peptidylprolyl isomerase"/>
    <property type="match status" value="1"/>
</dbReference>
<dbReference type="InterPro" id="IPR046357">
    <property type="entry name" value="PPIase_dom_sf"/>
</dbReference>
<evidence type="ECO:0000259" key="6">
    <source>
        <dbReference type="PROSITE" id="PS50059"/>
    </source>
</evidence>
<dbReference type="PROSITE" id="PS50059">
    <property type="entry name" value="FKBP_PPIASE"/>
    <property type="match status" value="1"/>
</dbReference>
<dbReference type="SUPFAM" id="SSF54534">
    <property type="entry name" value="FKBP-like"/>
    <property type="match status" value="1"/>
</dbReference>
<feature type="domain" description="PPIase FKBP-type" evidence="6">
    <location>
        <begin position="23"/>
        <end position="111"/>
    </location>
</feature>
<dbReference type="InterPro" id="IPR001179">
    <property type="entry name" value="PPIase_FKBP_dom"/>
</dbReference>
<keyword evidence="4 5" id="KW-0413">Isomerase</keyword>
<dbReference type="AlphaFoldDB" id="A0A7S0CRZ6"/>
<evidence type="ECO:0000256" key="4">
    <source>
        <dbReference type="ARBA" id="ARBA00023235"/>
    </source>
</evidence>
<name>A0A7S0CRZ6_9EUKA</name>
<keyword evidence="3 5" id="KW-0697">Rotamase</keyword>
<dbReference type="PANTHER" id="PTHR10516:SF443">
    <property type="entry name" value="FK506-BINDING PROTEIN 59-RELATED"/>
    <property type="match status" value="1"/>
</dbReference>
<accession>A0A7S0CRZ6</accession>
<dbReference type="PANTHER" id="PTHR10516">
    <property type="entry name" value="PEPTIDYL-PROLYL CIS-TRANS ISOMERASE"/>
    <property type="match status" value="1"/>
</dbReference>
<evidence type="ECO:0000256" key="5">
    <source>
        <dbReference type="PROSITE-ProRule" id="PRU00277"/>
    </source>
</evidence>
<evidence type="ECO:0000313" key="7">
    <source>
        <dbReference type="EMBL" id="CAD8432311.1"/>
    </source>
</evidence>
<reference evidence="7" key="1">
    <citation type="submission" date="2021-01" db="EMBL/GenBank/DDBJ databases">
        <authorList>
            <person name="Corre E."/>
            <person name="Pelletier E."/>
            <person name="Niang G."/>
            <person name="Scheremetjew M."/>
            <person name="Finn R."/>
            <person name="Kale V."/>
            <person name="Holt S."/>
            <person name="Cochrane G."/>
            <person name="Meng A."/>
            <person name="Brown T."/>
            <person name="Cohen L."/>
        </authorList>
    </citation>
    <scope>NUCLEOTIDE SEQUENCE</scope>
    <source>
        <strain evidence="7">CCMP2058</strain>
    </source>
</reference>
<dbReference type="Gene3D" id="3.10.50.40">
    <property type="match status" value="1"/>
</dbReference>
<proteinExistence type="predicted"/>
<dbReference type="EMBL" id="HBEM01002910">
    <property type="protein sequence ID" value="CAD8432311.1"/>
    <property type="molecule type" value="Transcribed_RNA"/>
</dbReference>
<dbReference type="InterPro" id="IPR050689">
    <property type="entry name" value="FKBP-type_PPIase"/>
</dbReference>
<dbReference type="Pfam" id="PF00254">
    <property type="entry name" value="FKBP_C"/>
    <property type="match status" value="1"/>
</dbReference>
<dbReference type="EC" id="5.2.1.8" evidence="2 5"/>
<evidence type="ECO:0000256" key="1">
    <source>
        <dbReference type="ARBA" id="ARBA00000971"/>
    </source>
</evidence>
<comment type="catalytic activity">
    <reaction evidence="1 5">
        <text>[protein]-peptidylproline (omega=180) = [protein]-peptidylproline (omega=0)</text>
        <dbReference type="Rhea" id="RHEA:16237"/>
        <dbReference type="Rhea" id="RHEA-COMP:10747"/>
        <dbReference type="Rhea" id="RHEA-COMP:10748"/>
        <dbReference type="ChEBI" id="CHEBI:83833"/>
        <dbReference type="ChEBI" id="CHEBI:83834"/>
        <dbReference type="EC" id="5.2.1.8"/>
    </reaction>
</comment>
<evidence type="ECO:0000256" key="2">
    <source>
        <dbReference type="ARBA" id="ARBA00013194"/>
    </source>
</evidence>
<sequence length="121" mass="12983">MSYKGVTREVIKEGDGKTYPKKGDQLSMHYTGTFAGTNKIFDSSKSRGPFKFTIGQGQVIQGWDEGVMKMSLGEKAKLKIASDYAYGARGAGDVIPPNADLDFEVELLKIGNQGGGGCLLI</sequence>
<protein>
    <recommendedName>
        <fullName evidence="2 5">peptidylprolyl isomerase</fullName>
        <ecNumber evidence="2 5">5.2.1.8</ecNumber>
    </recommendedName>
</protein>
<evidence type="ECO:0000256" key="3">
    <source>
        <dbReference type="ARBA" id="ARBA00023110"/>
    </source>
</evidence>
<gene>
    <name evidence="7" type="ORF">LAMO00422_LOCUS2081</name>
</gene>